<name>A0A2I1GKE4_9GLOM</name>
<keyword evidence="4" id="KW-1185">Reference proteome</keyword>
<protein>
    <submittedName>
        <fullName evidence="2">Uncharacterized protein</fullName>
    </submittedName>
</protein>
<evidence type="ECO:0000313" key="3">
    <source>
        <dbReference type="Proteomes" id="UP000233469"/>
    </source>
</evidence>
<reference evidence="1 3" key="2">
    <citation type="submission" date="2017-10" db="EMBL/GenBank/DDBJ databases">
        <title>Extensive intraspecific genome diversity in a model arbuscular mycorrhizal fungus.</title>
        <authorList>
            <person name="Chen E.C.H."/>
            <person name="Morin E."/>
            <person name="Baudet D."/>
            <person name="Noel J."/>
            <person name="Ndikumana S."/>
            <person name="Charron P."/>
            <person name="St-Onge C."/>
            <person name="Giorgi J."/>
            <person name="Grigoriev I.V."/>
            <person name="Roux C."/>
            <person name="Martin F.M."/>
            <person name="Corradi N."/>
        </authorList>
    </citation>
    <scope>NUCLEOTIDE SEQUENCE [LARGE SCALE GENOMIC DNA]</scope>
    <source>
        <strain evidence="1 3">C2</strain>
    </source>
</reference>
<evidence type="ECO:0000313" key="4">
    <source>
        <dbReference type="Proteomes" id="UP000234323"/>
    </source>
</evidence>
<reference evidence="2 4" key="1">
    <citation type="submission" date="2015-10" db="EMBL/GenBank/DDBJ databases">
        <title>Genome analyses suggest a sexual origin of heterokaryosis in a supposedly ancient asexual fungus.</title>
        <authorList>
            <person name="Ropars J."/>
            <person name="Sedzielewska K."/>
            <person name="Noel J."/>
            <person name="Charron P."/>
            <person name="Farinelli L."/>
            <person name="Marton T."/>
            <person name="Kruger M."/>
            <person name="Pelin A."/>
            <person name="Brachmann A."/>
            <person name="Corradi N."/>
        </authorList>
    </citation>
    <scope>NUCLEOTIDE SEQUENCE [LARGE SCALE GENOMIC DNA]</scope>
    <source>
        <strain evidence="2 4">A4</strain>
        <strain evidence="1 3">C2</strain>
    </source>
</reference>
<evidence type="ECO:0000313" key="2">
    <source>
        <dbReference type="EMBL" id="PKY47109.1"/>
    </source>
</evidence>
<dbReference type="EMBL" id="LLXL01000143">
    <property type="protein sequence ID" value="PKK77175.1"/>
    <property type="molecule type" value="Genomic_DNA"/>
</dbReference>
<dbReference type="EMBL" id="LLXI01000517">
    <property type="protein sequence ID" value="PKY47109.1"/>
    <property type="molecule type" value="Genomic_DNA"/>
</dbReference>
<comment type="caution">
    <text evidence="2">The sequence shown here is derived from an EMBL/GenBank/DDBJ whole genome shotgun (WGS) entry which is preliminary data.</text>
</comment>
<sequence>MEHFNISKNSSQLSILISDNHLSTNNVNNERSLISCFVKYSIGNKCKKLKYFIILLILVKEKQVTGFIVPILSLKQDITFFNIFGPSSC</sequence>
<dbReference type="Proteomes" id="UP000233469">
    <property type="component" value="Unassembled WGS sequence"/>
</dbReference>
<organism evidence="2 4">
    <name type="scientific">Rhizophagus irregularis</name>
    <dbReference type="NCBI Taxonomy" id="588596"/>
    <lineage>
        <taxon>Eukaryota</taxon>
        <taxon>Fungi</taxon>
        <taxon>Fungi incertae sedis</taxon>
        <taxon>Mucoromycota</taxon>
        <taxon>Glomeromycotina</taxon>
        <taxon>Glomeromycetes</taxon>
        <taxon>Glomerales</taxon>
        <taxon>Glomeraceae</taxon>
        <taxon>Rhizophagus</taxon>
    </lineage>
</organism>
<evidence type="ECO:0000313" key="1">
    <source>
        <dbReference type="EMBL" id="PKK77175.1"/>
    </source>
</evidence>
<accession>A0A2I1GKE4</accession>
<proteinExistence type="predicted"/>
<gene>
    <name evidence="2" type="ORF">RhiirA4_403138</name>
    <name evidence="1" type="ORF">RhiirC2_732558</name>
</gene>
<dbReference type="AlphaFoldDB" id="A0A2I1GKE4"/>
<dbReference type="Proteomes" id="UP000234323">
    <property type="component" value="Unassembled WGS sequence"/>
</dbReference>